<dbReference type="AlphaFoldDB" id="F4G364"/>
<name>F4G364_METCR</name>
<evidence type="ECO:0000259" key="1">
    <source>
        <dbReference type="SMART" id="SM00382"/>
    </source>
</evidence>
<dbReference type="SUPFAM" id="SSF52540">
    <property type="entry name" value="P-loop containing nucleoside triphosphate hydrolases"/>
    <property type="match status" value="1"/>
</dbReference>
<dbReference type="InterPro" id="IPR051162">
    <property type="entry name" value="T4SS_component"/>
</dbReference>
<dbReference type="PANTHER" id="PTHR30121:SF1">
    <property type="entry name" value="AAA+ ATPASE DOMAIN-CONTAINING PROTEIN"/>
    <property type="match status" value="1"/>
</dbReference>
<sequence>MEDLNMVEEAKIRASRFGEVVGLVSRVSTISHGIENNQIRAEISYDVYLKRKFVIGTYVGISLLVPRTLMLGRIIALERSDILSITKVPALSPSVDPTGITTPLSLTIELLSEKVGDEVVPPSSPVDPQSPLFFPNKEFVKEMLGLNVRGLSIGKLIEGYKEMDVDVPLTEEMLRHHVLVVGTTGAGKTNLLKLIISRSEVPALAFDLQGDYIRLIAELGGNVLVPVTVDYASGVTDFINQFLRRTNLQRFKIERIDGQKVKLSDGSGSFNMILVGFRLRDNYKELTSVSPFFTSQGAYFFRIVTENCMAAVDEWIQQCEDVMRDMSVHSTTMDNIKRSVRMLEDTGILDVTIREGTRRFTLGEPNYEELLTGKSVMDLRWALERGVSSATVSAFLTIAKVFNIIDQRYKNNGRETPFLLIFDEAHEYFPQARKEEDKEGLERLINKILRLGRVRGMGTILATHRPTDLNDLILTLTNTKVAMRADEDALEKIGMDDYANLLQASPPGYAVMRSFSLRVKELIFRTEKLQS</sequence>
<dbReference type="STRING" id="1006006.Mcup_1157"/>
<evidence type="ECO:0000313" key="3">
    <source>
        <dbReference type="Proteomes" id="UP000007812"/>
    </source>
</evidence>
<dbReference type="EMBL" id="CP002656">
    <property type="protein sequence ID" value="AEB95262.1"/>
    <property type="molecule type" value="Genomic_DNA"/>
</dbReference>
<dbReference type="InterPro" id="IPR027417">
    <property type="entry name" value="P-loop_NTPase"/>
</dbReference>
<dbReference type="GeneID" id="10493348"/>
<dbReference type="RefSeq" id="WP_013737760.1">
    <property type="nucleotide sequence ID" value="NC_015435.1"/>
</dbReference>
<gene>
    <name evidence="2" type="ordered locus">Mcup_1157</name>
</gene>
<dbReference type="Gene3D" id="3.40.50.300">
    <property type="entry name" value="P-loop containing nucleotide triphosphate hydrolases"/>
    <property type="match status" value="2"/>
</dbReference>
<accession>F4G364</accession>
<dbReference type="SMART" id="SM00382">
    <property type="entry name" value="AAA"/>
    <property type="match status" value="1"/>
</dbReference>
<proteinExistence type="predicted"/>
<keyword evidence="3" id="KW-1185">Reference proteome</keyword>
<dbReference type="eggNOG" id="arCOG00284">
    <property type="taxonomic scope" value="Archaea"/>
</dbReference>
<dbReference type="Proteomes" id="UP000007812">
    <property type="component" value="Chromosome"/>
</dbReference>
<dbReference type="HOGENOM" id="CLU_453183_0_0_2"/>
<evidence type="ECO:0000313" key="2">
    <source>
        <dbReference type="EMBL" id="AEB95262.1"/>
    </source>
</evidence>
<dbReference type="KEGG" id="mcn:Mcup_1157"/>
<dbReference type="InterPro" id="IPR002789">
    <property type="entry name" value="HerA_central"/>
</dbReference>
<reference evidence="2 3" key="1">
    <citation type="journal article" date="2011" name="J. Bacteriol.">
        <title>Complete genome sequence of Metallosphaera cuprina, a metal sulfide-oxidizing archaeon from a hot spring.</title>
        <authorList>
            <person name="Liu L.J."/>
            <person name="You X.Y."/>
            <person name="Zheng H."/>
            <person name="Wang S."/>
            <person name="Jiang C.Y."/>
            <person name="Liu S.J."/>
        </authorList>
    </citation>
    <scope>NUCLEOTIDE SEQUENCE [LARGE SCALE GENOMIC DNA]</scope>
    <source>
        <strain evidence="2 3">Ar-4</strain>
    </source>
</reference>
<dbReference type="PATRIC" id="fig|1006006.8.peg.1152"/>
<organism evidence="2 3">
    <name type="scientific">Metallosphaera cuprina (strain Ar-4)</name>
    <dbReference type="NCBI Taxonomy" id="1006006"/>
    <lineage>
        <taxon>Archaea</taxon>
        <taxon>Thermoproteota</taxon>
        <taxon>Thermoprotei</taxon>
        <taxon>Sulfolobales</taxon>
        <taxon>Sulfolobaceae</taxon>
        <taxon>Metallosphaera</taxon>
    </lineage>
</organism>
<dbReference type="PANTHER" id="PTHR30121">
    <property type="entry name" value="UNCHARACTERIZED PROTEIN YJGR-RELATED"/>
    <property type="match status" value="1"/>
</dbReference>
<protein>
    <recommendedName>
        <fullName evidence="1">AAA+ ATPase domain-containing protein</fullName>
    </recommendedName>
</protein>
<feature type="domain" description="AAA+ ATPase" evidence="1">
    <location>
        <begin position="174"/>
        <end position="487"/>
    </location>
</feature>
<dbReference type="Pfam" id="PF01935">
    <property type="entry name" value="DUF87"/>
    <property type="match status" value="1"/>
</dbReference>
<dbReference type="InterPro" id="IPR003593">
    <property type="entry name" value="AAA+_ATPase"/>
</dbReference>